<organism evidence="2 3">
    <name type="scientific">Actinocatenispora comari</name>
    <dbReference type="NCBI Taxonomy" id="2807577"/>
    <lineage>
        <taxon>Bacteria</taxon>
        <taxon>Bacillati</taxon>
        <taxon>Actinomycetota</taxon>
        <taxon>Actinomycetes</taxon>
        <taxon>Micromonosporales</taxon>
        <taxon>Micromonosporaceae</taxon>
        <taxon>Actinocatenispora</taxon>
    </lineage>
</organism>
<gene>
    <name evidence="2" type="ORF">NUM_30770</name>
</gene>
<name>A0A8J4ABF3_9ACTN</name>
<dbReference type="AlphaFoldDB" id="A0A8J4ABF3"/>
<accession>A0A8J4ABF3</accession>
<comment type="caution">
    <text evidence="2">The sequence shown here is derived from an EMBL/GenBank/DDBJ whole genome shotgun (WGS) entry which is preliminary data.</text>
</comment>
<reference evidence="3" key="1">
    <citation type="journal article" date="2021" name="Int. J. Syst. Evol. Microbiol.">
        <title>Actinocatenispora comari sp. nov., an endophytic actinomycete isolated from aerial parts of Comarum salesowianum.</title>
        <authorList>
            <person name="Oyunbileg N."/>
            <person name="Iizaka Y."/>
            <person name="Hamada M."/>
            <person name="Davaapurev B.O."/>
            <person name="Fukumoto A."/>
            <person name="Tsetseg B."/>
            <person name="Kato F."/>
            <person name="Tamura T."/>
            <person name="Batkhuu J."/>
            <person name="Anzai Y."/>
        </authorList>
    </citation>
    <scope>NUCLEOTIDE SEQUENCE [LARGE SCALE GENOMIC DNA]</scope>
    <source>
        <strain evidence="3">NUM-2625</strain>
    </source>
</reference>
<dbReference type="EMBL" id="BOPO01000053">
    <property type="protein sequence ID" value="GIL27823.1"/>
    <property type="molecule type" value="Genomic_DNA"/>
</dbReference>
<evidence type="ECO:0000313" key="2">
    <source>
        <dbReference type="EMBL" id="GIL27823.1"/>
    </source>
</evidence>
<protein>
    <submittedName>
        <fullName evidence="2">Uncharacterized protein</fullName>
    </submittedName>
</protein>
<dbReference type="Proteomes" id="UP000614996">
    <property type="component" value="Unassembled WGS sequence"/>
</dbReference>
<evidence type="ECO:0000313" key="3">
    <source>
        <dbReference type="Proteomes" id="UP000614996"/>
    </source>
</evidence>
<proteinExistence type="predicted"/>
<feature type="region of interest" description="Disordered" evidence="1">
    <location>
        <begin position="43"/>
        <end position="78"/>
    </location>
</feature>
<sequence>MSEEATRVCGRCNRPLVARDRSEYTDRRAVLVGERGLCTCPRAGTASATTGRPPVQAVIGPAAARPPGGSTAGTSRTD</sequence>
<evidence type="ECO:0000256" key="1">
    <source>
        <dbReference type="SAM" id="MobiDB-lite"/>
    </source>
</evidence>
<keyword evidence="3" id="KW-1185">Reference proteome</keyword>
<dbReference type="RefSeq" id="WP_207125551.1">
    <property type="nucleotide sequence ID" value="NZ_BOPO01000053.1"/>
</dbReference>